<dbReference type="EMBL" id="CM018031">
    <property type="protein sequence ID" value="KAA8550876.1"/>
    <property type="molecule type" value="Genomic_DNA"/>
</dbReference>
<keyword evidence="3" id="KW-1185">Reference proteome</keyword>
<dbReference type="AlphaFoldDB" id="A0A5J5C7A1"/>
<evidence type="ECO:0000313" key="2">
    <source>
        <dbReference type="EMBL" id="KAA8550876.1"/>
    </source>
</evidence>
<dbReference type="OrthoDB" id="1931548at2759"/>
<sequence length="230" mass="25618">MVRTDIVVSGLRSGLKLELDSFSDPSRSTRRRKNRGPTFSLSLSLMAEYHGDVDFEDGKSWLPTHVLDEVSDSKRKQTHQQHDHPLKLVAEPLLKHSNSSLKAHQRARHHPTNWAAGGPGMQAIFLDSGQRSCGTGVFLPRSAGTDFQPSKKPACFPILLPSRVVQALNHNVHELDLQIKPHQDHNNNSKGVDQNSTSNKMGKDASTQCCVISQNHSCSPDLFLPKEWTY</sequence>
<dbReference type="PANTHER" id="PTHR33356">
    <property type="entry name" value="TIP41-LIKE PROTEIN"/>
    <property type="match status" value="1"/>
</dbReference>
<accession>A0A5J5C7A1</accession>
<dbReference type="Proteomes" id="UP000325577">
    <property type="component" value="Linkage Group LG0"/>
</dbReference>
<organism evidence="2 3">
    <name type="scientific">Nyssa sinensis</name>
    <dbReference type="NCBI Taxonomy" id="561372"/>
    <lineage>
        <taxon>Eukaryota</taxon>
        <taxon>Viridiplantae</taxon>
        <taxon>Streptophyta</taxon>
        <taxon>Embryophyta</taxon>
        <taxon>Tracheophyta</taxon>
        <taxon>Spermatophyta</taxon>
        <taxon>Magnoliopsida</taxon>
        <taxon>eudicotyledons</taxon>
        <taxon>Gunneridae</taxon>
        <taxon>Pentapetalae</taxon>
        <taxon>asterids</taxon>
        <taxon>Cornales</taxon>
        <taxon>Nyssaceae</taxon>
        <taxon>Nyssa</taxon>
    </lineage>
</organism>
<feature type="compositionally biased region" description="Polar residues" evidence="1">
    <location>
        <begin position="188"/>
        <end position="200"/>
    </location>
</feature>
<gene>
    <name evidence="2" type="ORF">F0562_002560</name>
</gene>
<evidence type="ECO:0000256" key="1">
    <source>
        <dbReference type="SAM" id="MobiDB-lite"/>
    </source>
</evidence>
<protein>
    <submittedName>
        <fullName evidence="2">Uncharacterized protein</fullName>
    </submittedName>
</protein>
<proteinExistence type="predicted"/>
<feature type="region of interest" description="Disordered" evidence="1">
    <location>
        <begin position="179"/>
        <end position="200"/>
    </location>
</feature>
<dbReference type="PANTHER" id="PTHR33356:SF13">
    <property type="entry name" value="DUF4005 DOMAIN-CONTAINING PROTEIN"/>
    <property type="match status" value="1"/>
</dbReference>
<name>A0A5J5C7A1_9ASTE</name>
<reference evidence="2 3" key="1">
    <citation type="submission" date="2019-09" db="EMBL/GenBank/DDBJ databases">
        <title>A chromosome-level genome assembly of the Chinese tupelo Nyssa sinensis.</title>
        <authorList>
            <person name="Yang X."/>
            <person name="Kang M."/>
            <person name="Yang Y."/>
            <person name="Xiong H."/>
            <person name="Wang M."/>
            <person name="Zhang Z."/>
            <person name="Wang Z."/>
            <person name="Wu H."/>
            <person name="Ma T."/>
            <person name="Liu J."/>
            <person name="Xi Z."/>
        </authorList>
    </citation>
    <scope>NUCLEOTIDE SEQUENCE [LARGE SCALE GENOMIC DNA]</scope>
    <source>
        <strain evidence="2">J267</strain>
        <tissue evidence="2">Leaf</tissue>
    </source>
</reference>
<evidence type="ECO:0000313" key="3">
    <source>
        <dbReference type="Proteomes" id="UP000325577"/>
    </source>
</evidence>